<gene>
    <name evidence="12" type="ORF">IQ266_10385</name>
</gene>
<accession>A0A928Z284</accession>
<keyword evidence="13" id="KW-1185">Reference proteome</keyword>
<proteinExistence type="predicted"/>
<dbReference type="InterPro" id="IPR050736">
    <property type="entry name" value="Sensor_HK_Regulatory"/>
</dbReference>
<evidence type="ECO:0000256" key="3">
    <source>
        <dbReference type="ARBA" id="ARBA00012438"/>
    </source>
</evidence>
<dbReference type="InterPro" id="IPR036890">
    <property type="entry name" value="HATPase_C_sf"/>
</dbReference>
<dbReference type="Gene3D" id="3.30.565.10">
    <property type="entry name" value="Histidine kinase-like ATPase, C-terminal domain"/>
    <property type="match status" value="1"/>
</dbReference>
<dbReference type="PROSITE" id="PS50109">
    <property type="entry name" value="HIS_KIN"/>
    <property type="match status" value="1"/>
</dbReference>
<dbReference type="SUPFAM" id="SSF55874">
    <property type="entry name" value="ATPase domain of HSP90 chaperone/DNA topoisomerase II/histidine kinase"/>
    <property type="match status" value="1"/>
</dbReference>
<dbReference type="SMART" id="SM00387">
    <property type="entry name" value="HATPase_c"/>
    <property type="match status" value="1"/>
</dbReference>
<dbReference type="PROSITE" id="PS50885">
    <property type="entry name" value="HAMP"/>
    <property type="match status" value="1"/>
</dbReference>
<comment type="caution">
    <text evidence="12">The sequence shown here is derived from an EMBL/GenBank/DDBJ whole genome shotgun (WGS) entry which is preliminary data.</text>
</comment>
<dbReference type="InterPro" id="IPR005467">
    <property type="entry name" value="His_kinase_dom"/>
</dbReference>
<evidence type="ECO:0000256" key="5">
    <source>
        <dbReference type="ARBA" id="ARBA00022679"/>
    </source>
</evidence>
<evidence type="ECO:0000256" key="7">
    <source>
        <dbReference type="ARBA" id="ARBA00023012"/>
    </source>
</evidence>
<dbReference type="Proteomes" id="UP000625316">
    <property type="component" value="Unassembled WGS sequence"/>
</dbReference>
<evidence type="ECO:0000313" key="12">
    <source>
        <dbReference type="EMBL" id="MBE9030136.1"/>
    </source>
</evidence>
<feature type="transmembrane region" description="Helical" evidence="9">
    <location>
        <begin position="33"/>
        <end position="54"/>
    </location>
</feature>
<dbReference type="AlphaFoldDB" id="A0A928Z284"/>
<evidence type="ECO:0000256" key="1">
    <source>
        <dbReference type="ARBA" id="ARBA00000085"/>
    </source>
</evidence>
<dbReference type="EMBL" id="JADEXQ010000029">
    <property type="protein sequence ID" value="MBE9030136.1"/>
    <property type="molecule type" value="Genomic_DNA"/>
</dbReference>
<dbReference type="Pfam" id="PF00512">
    <property type="entry name" value="HisKA"/>
    <property type="match status" value="1"/>
</dbReference>
<dbReference type="FunFam" id="3.30.565.10:FF:000006">
    <property type="entry name" value="Sensor histidine kinase WalK"/>
    <property type="match status" value="1"/>
</dbReference>
<dbReference type="GO" id="GO:0016020">
    <property type="term" value="C:membrane"/>
    <property type="evidence" value="ECO:0007669"/>
    <property type="project" value="UniProtKB-SubCell"/>
</dbReference>
<dbReference type="PANTHER" id="PTHR43711">
    <property type="entry name" value="TWO-COMPONENT HISTIDINE KINASE"/>
    <property type="match status" value="1"/>
</dbReference>
<feature type="domain" description="HAMP" evidence="11">
    <location>
        <begin position="208"/>
        <end position="262"/>
    </location>
</feature>
<dbReference type="Gene3D" id="6.10.340.10">
    <property type="match status" value="1"/>
</dbReference>
<evidence type="ECO:0000256" key="8">
    <source>
        <dbReference type="ARBA" id="ARBA00023136"/>
    </source>
</evidence>
<evidence type="ECO:0000256" key="2">
    <source>
        <dbReference type="ARBA" id="ARBA00004370"/>
    </source>
</evidence>
<evidence type="ECO:0000256" key="6">
    <source>
        <dbReference type="ARBA" id="ARBA00022777"/>
    </source>
</evidence>
<keyword evidence="7" id="KW-0902">Two-component regulatory system</keyword>
<evidence type="ECO:0000256" key="9">
    <source>
        <dbReference type="SAM" id="Phobius"/>
    </source>
</evidence>
<dbReference type="PRINTS" id="PR00344">
    <property type="entry name" value="BCTRLSENSOR"/>
</dbReference>
<dbReference type="Pfam" id="PF02518">
    <property type="entry name" value="HATPase_c"/>
    <property type="match status" value="1"/>
</dbReference>
<dbReference type="CDD" id="cd06225">
    <property type="entry name" value="HAMP"/>
    <property type="match status" value="1"/>
</dbReference>
<evidence type="ECO:0000256" key="4">
    <source>
        <dbReference type="ARBA" id="ARBA00022553"/>
    </source>
</evidence>
<keyword evidence="6 12" id="KW-0418">Kinase</keyword>
<dbReference type="GO" id="GO:0000155">
    <property type="term" value="F:phosphorelay sensor kinase activity"/>
    <property type="evidence" value="ECO:0007669"/>
    <property type="project" value="InterPro"/>
</dbReference>
<evidence type="ECO:0000259" key="11">
    <source>
        <dbReference type="PROSITE" id="PS50885"/>
    </source>
</evidence>
<dbReference type="InterPro" id="IPR036097">
    <property type="entry name" value="HisK_dim/P_sf"/>
</dbReference>
<dbReference type="CDD" id="cd00075">
    <property type="entry name" value="HATPase"/>
    <property type="match status" value="1"/>
</dbReference>
<dbReference type="InterPro" id="IPR003661">
    <property type="entry name" value="HisK_dim/P_dom"/>
</dbReference>
<keyword evidence="5" id="KW-0808">Transferase</keyword>
<protein>
    <recommendedName>
        <fullName evidence="3">histidine kinase</fullName>
        <ecNumber evidence="3">2.7.13.3</ecNumber>
    </recommendedName>
</protein>
<dbReference type="SUPFAM" id="SSF47384">
    <property type="entry name" value="Homodimeric domain of signal transducing histidine kinase"/>
    <property type="match status" value="1"/>
</dbReference>
<dbReference type="Pfam" id="PF00672">
    <property type="entry name" value="HAMP"/>
    <property type="match status" value="1"/>
</dbReference>
<keyword evidence="9" id="KW-0812">Transmembrane</keyword>
<keyword evidence="8 9" id="KW-0472">Membrane</keyword>
<dbReference type="FunFam" id="1.10.287.130:FF:000001">
    <property type="entry name" value="Two-component sensor histidine kinase"/>
    <property type="match status" value="1"/>
</dbReference>
<reference evidence="12" key="1">
    <citation type="submission" date="2020-10" db="EMBL/GenBank/DDBJ databases">
        <authorList>
            <person name="Castelo-Branco R."/>
            <person name="Eusebio N."/>
            <person name="Adriana R."/>
            <person name="Vieira A."/>
            <person name="Brugerolle De Fraissinette N."/>
            <person name="Rezende De Castro R."/>
            <person name="Schneider M.P."/>
            <person name="Vasconcelos V."/>
            <person name="Leao P.N."/>
        </authorList>
    </citation>
    <scope>NUCLEOTIDE SEQUENCE</scope>
    <source>
        <strain evidence="12">LEGE 11480</strain>
    </source>
</reference>
<dbReference type="InterPro" id="IPR004358">
    <property type="entry name" value="Sig_transdc_His_kin-like_C"/>
</dbReference>
<evidence type="ECO:0000259" key="10">
    <source>
        <dbReference type="PROSITE" id="PS50109"/>
    </source>
</evidence>
<evidence type="ECO:0000313" key="13">
    <source>
        <dbReference type="Proteomes" id="UP000625316"/>
    </source>
</evidence>
<organism evidence="12 13">
    <name type="scientific">Romeriopsis navalis LEGE 11480</name>
    <dbReference type="NCBI Taxonomy" id="2777977"/>
    <lineage>
        <taxon>Bacteria</taxon>
        <taxon>Bacillati</taxon>
        <taxon>Cyanobacteriota</taxon>
        <taxon>Cyanophyceae</taxon>
        <taxon>Leptolyngbyales</taxon>
        <taxon>Leptolyngbyaceae</taxon>
        <taxon>Romeriopsis</taxon>
        <taxon>Romeriopsis navalis</taxon>
    </lineage>
</organism>
<dbReference type="CDD" id="cd00082">
    <property type="entry name" value="HisKA"/>
    <property type="match status" value="1"/>
</dbReference>
<comment type="catalytic activity">
    <reaction evidence="1">
        <text>ATP + protein L-histidine = ADP + protein N-phospho-L-histidine.</text>
        <dbReference type="EC" id="2.7.13.3"/>
    </reaction>
</comment>
<dbReference type="InterPro" id="IPR003594">
    <property type="entry name" value="HATPase_dom"/>
</dbReference>
<dbReference type="PANTHER" id="PTHR43711:SF1">
    <property type="entry name" value="HISTIDINE KINASE 1"/>
    <property type="match status" value="1"/>
</dbReference>
<name>A0A928Z284_9CYAN</name>
<feature type="domain" description="Histidine kinase" evidence="10">
    <location>
        <begin position="270"/>
        <end position="485"/>
    </location>
</feature>
<dbReference type="Gene3D" id="1.10.287.130">
    <property type="match status" value="1"/>
</dbReference>
<keyword evidence="9" id="KW-1133">Transmembrane helix</keyword>
<dbReference type="EC" id="2.7.13.3" evidence="3"/>
<keyword evidence="4" id="KW-0597">Phosphoprotein</keyword>
<sequence length="489" mass="54476">MPRRSLVKSIAKRLQRRRATGRRFSTSSLQFRLTLELVVLSIVGLACVAGWAAWQMEQNLIATHKQTLDYVAARFPEQLELYAEMGEENGLERTIKRVSTSELMVWVKSPEGQLMSQSPTLTPDSSTIKTVTALTEVPKRPQIVRVGDRDIVLCSRVISVNGKTYGKLYLSQDVTADQENLTMNLWRLMGVSGLTIGLLVFAISRRIQRALQPLAQMSQIAGAISVDDLNGATLELRQAPDEILGLARSFNEMLFRLSGAWEQQRQFVGNVSHELRTPLSVIVGYLQSLLRRGDNLSPHQQQAVSTAAAEAERMTRMLQDLLDLARVDSGSLSFRQTPVMLNTLVVEVVQMTQTVTQRSIKVIATNDDVIASTDQDRLQQVLINLLDNAIKYSTDDANVELILEKTSEVALIHVRDQGVGIPLAHQKRIFERFYRVDEAMTRSRDGTGLGLAIAKSLTEGMHGRLSLRSRPGEGSEFTITLPLWQSPVS</sequence>
<comment type="subcellular location">
    <subcellularLocation>
        <location evidence="2">Membrane</location>
    </subcellularLocation>
</comment>
<dbReference type="InterPro" id="IPR003660">
    <property type="entry name" value="HAMP_dom"/>
</dbReference>
<dbReference type="SMART" id="SM00388">
    <property type="entry name" value="HisKA"/>
    <property type="match status" value="1"/>
</dbReference>